<keyword evidence="3" id="KW-1185">Reference proteome</keyword>
<name>A0ABZ1WEC5_9ACTN</name>
<proteinExistence type="predicted"/>
<gene>
    <name evidence="2" type="ORF">OG469_28670</name>
</gene>
<dbReference type="RefSeq" id="WP_329494740.1">
    <property type="nucleotide sequence ID" value="NZ_CP108460.1"/>
</dbReference>
<protein>
    <submittedName>
        <fullName evidence="2">Uncharacterized protein</fullName>
    </submittedName>
</protein>
<evidence type="ECO:0000256" key="1">
    <source>
        <dbReference type="SAM" id="MobiDB-lite"/>
    </source>
</evidence>
<reference evidence="2 3" key="1">
    <citation type="submission" date="2022-10" db="EMBL/GenBank/DDBJ databases">
        <title>The complete genomes of actinobacterial strains from the NBC collection.</title>
        <authorList>
            <person name="Joergensen T.S."/>
            <person name="Alvarez Arevalo M."/>
            <person name="Sterndorff E.B."/>
            <person name="Faurdal D."/>
            <person name="Vuksanovic O."/>
            <person name="Mourched A.-S."/>
            <person name="Charusanti P."/>
            <person name="Shaw S."/>
            <person name="Blin K."/>
            <person name="Weber T."/>
        </authorList>
    </citation>
    <scope>NUCLEOTIDE SEQUENCE [LARGE SCALE GENOMIC DNA]</scope>
    <source>
        <strain evidence="2 3">NBC_01247</strain>
    </source>
</reference>
<evidence type="ECO:0000313" key="3">
    <source>
        <dbReference type="Proteomes" id="UP001432014"/>
    </source>
</evidence>
<feature type="region of interest" description="Disordered" evidence="1">
    <location>
        <begin position="233"/>
        <end position="255"/>
    </location>
</feature>
<accession>A0ABZ1WEC5</accession>
<evidence type="ECO:0000313" key="2">
    <source>
        <dbReference type="EMBL" id="WUS59127.1"/>
    </source>
</evidence>
<dbReference type="EMBL" id="CP108482">
    <property type="protein sequence ID" value="WUS59127.1"/>
    <property type="molecule type" value="Genomic_DNA"/>
</dbReference>
<sequence length="434" mass="46171">MLKFSGQPAVPNNVQTSLQSLVDNAGLLSPQLRDVLSFVRTHESVHLFVQVLDSGTGAHGNTGTYVSLPKAPTGTLVEEAFLGGPALLLGRHEAFVKVTVEAGPGSSPVEAATTLLHELELHAAPAVLLLRRLALTPEGDDARLGLVLHRMRRPDEHTDLDRQEQYVRSAARIRAAAQDSTTADWAAALLKRAGQDATEQFAAYEAKSPDKDEASPARVQWLIALIAGVGRAGPDAVADRPRPGPRKARPRAAAAPGLDPAGLLARRMTERVGMLDAVDEARAVYGLPVGKALDLYCRQLVPALLAQAPGHGLDDVVQQVVFLKYHGVPDLVALDAVDAAGTASPPVVAVASSWPPVGLPVFWLSTGERGSWTQLTGLPEALQRARGIAHGSLLYLDGQVYKAAVRDSEPDQDLRTTRFFPHTATGTFVALVKQ</sequence>
<organism evidence="2 3">
    <name type="scientific">Kitasatospora herbaricolor</name>
    <dbReference type="NCBI Taxonomy" id="68217"/>
    <lineage>
        <taxon>Bacteria</taxon>
        <taxon>Bacillati</taxon>
        <taxon>Actinomycetota</taxon>
        <taxon>Actinomycetes</taxon>
        <taxon>Kitasatosporales</taxon>
        <taxon>Streptomycetaceae</taxon>
        <taxon>Kitasatospora</taxon>
    </lineage>
</organism>
<dbReference type="Proteomes" id="UP001432014">
    <property type="component" value="Chromosome"/>
</dbReference>